<dbReference type="GO" id="GO:0006508">
    <property type="term" value="P:proteolysis"/>
    <property type="evidence" value="ECO:0007669"/>
    <property type="project" value="UniProtKB-KW"/>
</dbReference>
<organism evidence="2 3">
    <name type="scientific">Cucumis melo var. makuwa</name>
    <name type="common">Oriental melon</name>
    <dbReference type="NCBI Taxonomy" id="1194695"/>
    <lineage>
        <taxon>Eukaryota</taxon>
        <taxon>Viridiplantae</taxon>
        <taxon>Streptophyta</taxon>
        <taxon>Embryophyta</taxon>
        <taxon>Tracheophyta</taxon>
        <taxon>Spermatophyta</taxon>
        <taxon>Magnoliopsida</taxon>
        <taxon>eudicotyledons</taxon>
        <taxon>Gunneridae</taxon>
        <taxon>Pentapetalae</taxon>
        <taxon>rosids</taxon>
        <taxon>fabids</taxon>
        <taxon>Cucurbitales</taxon>
        <taxon>Cucurbitaceae</taxon>
        <taxon>Benincaseae</taxon>
        <taxon>Cucumis</taxon>
    </lineage>
</organism>
<dbReference type="EMBL" id="SSTD01003357">
    <property type="protein sequence ID" value="TYK26798.1"/>
    <property type="molecule type" value="Genomic_DNA"/>
</dbReference>
<dbReference type="Proteomes" id="UP000321947">
    <property type="component" value="Unassembled WGS sequence"/>
</dbReference>
<sequence>MREQQQPTPPAPTQALIVLQSVSDQLLAEDKHLRDFRKYNPTTFDGSLEDPTKDQMWFSSLETIFRYIKCPKYQKVQCAVFMLTERGIACLRDAKRQKFLNLEQGDRTVEQYDADFDMLSRFASEMIATEAARAEKFVRGLRLDIRGLVRAFRPATHADALRLAVNLSLQERANSSKVVGKGSTSEQKRKAEQ</sequence>
<keyword evidence="2" id="KW-0645">Protease</keyword>
<dbReference type="GO" id="GO:0008233">
    <property type="term" value="F:peptidase activity"/>
    <property type="evidence" value="ECO:0007669"/>
    <property type="project" value="UniProtKB-KW"/>
</dbReference>
<evidence type="ECO:0000313" key="2">
    <source>
        <dbReference type="EMBL" id="TYK26798.1"/>
    </source>
</evidence>
<accession>A0A5D3DTE4</accession>
<feature type="domain" description="Retrotransposon gag" evidence="1">
    <location>
        <begin position="93"/>
        <end position="142"/>
    </location>
</feature>
<comment type="caution">
    <text evidence="2">The sequence shown here is derived from an EMBL/GenBank/DDBJ whole genome shotgun (WGS) entry which is preliminary data.</text>
</comment>
<reference evidence="2 3" key="1">
    <citation type="submission" date="2019-08" db="EMBL/GenBank/DDBJ databases">
        <title>Draft genome sequences of two oriental melons (Cucumis melo L. var makuwa).</title>
        <authorList>
            <person name="Kwon S.-Y."/>
        </authorList>
    </citation>
    <scope>NUCLEOTIDE SEQUENCE [LARGE SCALE GENOMIC DNA]</scope>
    <source>
        <strain evidence="3">cv. Chang Bougi</strain>
        <tissue evidence="2">Leaf</tissue>
    </source>
</reference>
<proteinExistence type="predicted"/>
<dbReference type="AlphaFoldDB" id="A0A5D3DTE4"/>
<protein>
    <submittedName>
        <fullName evidence="2">Gag-protease polyprotein</fullName>
    </submittedName>
</protein>
<dbReference type="InterPro" id="IPR005162">
    <property type="entry name" value="Retrotrans_gag_dom"/>
</dbReference>
<gene>
    <name evidence="2" type="ORF">E5676_scaffold124G001110</name>
</gene>
<keyword evidence="2" id="KW-0378">Hydrolase</keyword>
<name>A0A5D3DTE4_CUCMM</name>
<evidence type="ECO:0000259" key="1">
    <source>
        <dbReference type="Pfam" id="PF03732"/>
    </source>
</evidence>
<dbReference type="Pfam" id="PF03732">
    <property type="entry name" value="Retrotrans_gag"/>
    <property type="match status" value="1"/>
</dbReference>
<evidence type="ECO:0000313" key="3">
    <source>
        <dbReference type="Proteomes" id="UP000321947"/>
    </source>
</evidence>